<dbReference type="InterPro" id="IPR020843">
    <property type="entry name" value="ER"/>
</dbReference>
<protein>
    <recommendedName>
        <fullName evidence="1">Enoyl reductase (ER) domain-containing protein</fullName>
    </recommendedName>
</protein>
<dbReference type="InterPro" id="IPR036291">
    <property type="entry name" value="NAD(P)-bd_dom_sf"/>
</dbReference>
<dbReference type="SUPFAM" id="SSF50129">
    <property type="entry name" value="GroES-like"/>
    <property type="match status" value="1"/>
</dbReference>
<dbReference type="EMBL" id="NAJO01000014">
    <property type="protein sequence ID" value="OQO07708.1"/>
    <property type="molecule type" value="Genomic_DNA"/>
</dbReference>
<dbReference type="Proteomes" id="UP000192596">
    <property type="component" value="Unassembled WGS sequence"/>
</dbReference>
<dbReference type="SMART" id="SM00829">
    <property type="entry name" value="PKS_ER"/>
    <property type="match status" value="1"/>
</dbReference>
<dbReference type="AlphaFoldDB" id="A0A1V8T8Z9"/>
<dbReference type="Pfam" id="PF08240">
    <property type="entry name" value="ADH_N"/>
    <property type="match status" value="1"/>
</dbReference>
<organism evidence="2 3">
    <name type="scientific">Cryoendolithus antarcticus</name>
    <dbReference type="NCBI Taxonomy" id="1507870"/>
    <lineage>
        <taxon>Eukaryota</taxon>
        <taxon>Fungi</taxon>
        <taxon>Dikarya</taxon>
        <taxon>Ascomycota</taxon>
        <taxon>Pezizomycotina</taxon>
        <taxon>Dothideomycetes</taxon>
        <taxon>Dothideomycetidae</taxon>
        <taxon>Cladosporiales</taxon>
        <taxon>Cladosporiaceae</taxon>
        <taxon>Cryoendolithus</taxon>
    </lineage>
</organism>
<proteinExistence type="predicted"/>
<name>A0A1V8T8Z9_9PEZI</name>
<feature type="domain" description="Enoyl reductase (ER)" evidence="1">
    <location>
        <begin position="11"/>
        <end position="341"/>
    </location>
</feature>
<dbReference type="OrthoDB" id="3509362at2759"/>
<keyword evidence="3" id="KW-1185">Reference proteome</keyword>
<sequence length="343" mass="36566">MSSNNKAWQIASPGKLVLADAGPRPSPGQHQVLVRIRAVSLNYRDLLCLDHSPNYPIKHKGDLVPCLDGAGEIEAVGEGSQWKVGDRVIIQPNTWLTGTDPRSFKLNETIGAGEIDGTLQQYMVWDDSRVFKAPDRMTFEEACTLYTAGVTAWYSLNYGAPKLQAGGSILTQGTGGVSCYAIQIAAAVGATVVATSSSDEKLEIAKKLGAKHLINYRKTPDWSAEVLEVTNGEGVDVVVEVVGGAGLLDSVKAARFGGRISVIGILSGDDTPVALTQPLLYGAKTLQACFGAGSKEMAIELSTFAEKHQLHPPIAQVFEFEEADKAMEALRTLSGVGKIVIRV</sequence>
<dbReference type="STRING" id="1507870.A0A1V8T8Z9"/>
<evidence type="ECO:0000259" key="1">
    <source>
        <dbReference type="SMART" id="SM00829"/>
    </source>
</evidence>
<evidence type="ECO:0000313" key="2">
    <source>
        <dbReference type="EMBL" id="OQO07708.1"/>
    </source>
</evidence>
<dbReference type="Gene3D" id="3.90.180.10">
    <property type="entry name" value="Medium-chain alcohol dehydrogenases, catalytic domain"/>
    <property type="match status" value="1"/>
</dbReference>
<dbReference type="InterPro" id="IPR011032">
    <property type="entry name" value="GroES-like_sf"/>
</dbReference>
<dbReference type="InterPro" id="IPR052711">
    <property type="entry name" value="Zinc_ADH-like"/>
</dbReference>
<dbReference type="InterPro" id="IPR013149">
    <property type="entry name" value="ADH-like_C"/>
</dbReference>
<dbReference type="InParanoid" id="A0A1V8T8Z9"/>
<dbReference type="InterPro" id="IPR013154">
    <property type="entry name" value="ADH-like_N"/>
</dbReference>
<accession>A0A1V8T8Z9</accession>
<dbReference type="Gene3D" id="3.40.50.720">
    <property type="entry name" value="NAD(P)-binding Rossmann-like Domain"/>
    <property type="match status" value="1"/>
</dbReference>
<gene>
    <name evidence="2" type="ORF">B0A48_07405</name>
</gene>
<evidence type="ECO:0000313" key="3">
    <source>
        <dbReference type="Proteomes" id="UP000192596"/>
    </source>
</evidence>
<dbReference type="CDD" id="cd08276">
    <property type="entry name" value="MDR7"/>
    <property type="match status" value="1"/>
</dbReference>
<reference evidence="3" key="1">
    <citation type="submission" date="2017-03" db="EMBL/GenBank/DDBJ databases">
        <title>Genomes of endolithic fungi from Antarctica.</title>
        <authorList>
            <person name="Coleine C."/>
            <person name="Masonjones S."/>
            <person name="Stajich J.E."/>
        </authorList>
    </citation>
    <scope>NUCLEOTIDE SEQUENCE [LARGE SCALE GENOMIC DNA]</scope>
    <source>
        <strain evidence="3">CCFEE 5527</strain>
    </source>
</reference>
<dbReference type="PANTHER" id="PTHR45033:SF2">
    <property type="entry name" value="ZINC-TYPE ALCOHOL DEHYDROGENASE-LIKE PROTEIN C1773.06C"/>
    <property type="match status" value="1"/>
</dbReference>
<dbReference type="GO" id="GO:0016491">
    <property type="term" value="F:oxidoreductase activity"/>
    <property type="evidence" value="ECO:0007669"/>
    <property type="project" value="InterPro"/>
</dbReference>
<dbReference type="SUPFAM" id="SSF51735">
    <property type="entry name" value="NAD(P)-binding Rossmann-fold domains"/>
    <property type="match status" value="1"/>
</dbReference>
<comment type="caution">
    <text evidence="2">The sequence shown here is derived from an EMBL/GenBank/DDBJ whole genome shotgun (WGS) entry which is preliminary data.</text>
</comment>
<dbReference type="PANTHER" id="PTHR45033">
    <property type="match status" value="1"/>
</dbReference>
<dbReference type="Pfam" id="PF00107">
    <property type="entry name" value="ADH_zinc_N"/>
    <property type="match status" value="1"/>
</dbReference>